<dbReference type="EMBL" id="CP003338">
    <property type="protein sequence ID" value="AFC71145.1"/>
    <property type="molecule type" value="Genomic_DNA"/>
</dbReference>
<sequence>MSNPSQLIQEFKFTEAVGVLASTNVNE</sequence>
<reference evidence="2" key="1">
    <citation type="submission" date="2012-02" db="EMBL/GenBank/DDBJ databases">
        <title>Complete genome sequence of Rickettsia australis strain Cutlack.</title>
        <authorList>
            <person name="Johnson S.L."/>
            <person name="Munk A.C."/>
            <person name="Han S."/>
            <person name="Bruce D.C."/>
            <person name="Dasch G.A."/>
        </authorList>
    </citation>
    <scope>NUCLEOTIDE SEQUENCE [LARGE SCALE GENOMIC DNA]</scope>
    <source>
        <strain evidence="2">Cutlack</strain>
    </source>
</reference>
<dbReference type="KEGG" id="rau:MC5_04155"/>
<evidence type="ECO:0000313" key="2">
    <source>
        <dbReference type="Proteomes" id="UP000007589"/>
    </source>
</evidence>
<dbReference type="STRING" id="1105110.MC5_04155"/>
<name>H8K7A2_RICAC</name>
<accession>H8K7A2</accession>
<evidence type="ECO:0000313" key="1">
    <source>
        <dbReference type="EMBL" id="AFC71145.1"/>
    </source>
</evidence>
<dbReference type="Proteomes" id="UP000007589">
    <property type="component" value="Chromosome"/>
</dbReference>
<dbReference type="AlphaFoldDB" id="H8K7A2"/>
<keyword evidence="2" id="KW-1185">Reference proteome</keyword>
<proteinExistence type="predicted"/>
<gene>
    <name evidence="1" type="ordered locus">MC5_04155</name>
</gene>
<organism evidence="1 2">
    <name type="scientific">Rickettsia australis (strain Cutlack)</name>
    <dbReference type="NCBI Taxonomy" id="1105110"/>
    <lineage>
        <taxon>Bacteria</taxon>
        <taxon>Pseudomonadati</taxon>
        <taxon>Pseudomonadota</taxon>
        <taxon>Alphaproteobacteria</taxon>
        <taxon>Rickettsiales</taxon>
        <taxon>Rickettsiaceae</taxon>
        <taxon>Rickettsieae</taxon>
        <taxon>Rickettsia</taxon>
        <taxon>spotted fever group</taxon>
    </lineage>
</organism>
<dbReference type="HOGENOM" id="CLU_3414966_0_0_5"/>
<protein>
    <submittedName>
        <fullName evidence="1">Uncharacterized protein</fullName>
    </submittedName>
</protein>